<feature type="domain" description="TauD/TfdA-like" evidence="7">
    <location>
        <begin position="60"/>
        <end position="337"/>
    </location>
</feature>
<dbReference type="PANTHER" id="PTHR30468">
    <property type="entry name" value="ALPHA-KETOGLUTARATE-DEPENDENT SULFONATE DIOXYGENASE"/>
    <property type="match status" value="1"/>
</dbReference>
<dbReference type="InterPro" id="IPR042098">
    <property type="entry name" value="TauD-like_sf"/>
</dbReference>
<dbReference type="InterPro" id="IPR051323">
    <property type="entry name" value="AtsK-like"/>
</dbReference>
<evidence type="ECO:0000256" key="6">
    <source>
        <dbReference type="SAM" id="MobiDB-lite"/>
    </source>
</evidence>
<keyword evidence="2" id="KW-0479">Metal-binding</keyword>
<dbReference type="PANTHER" id="PTHR30468:SF10">
    <property type="entry name" value="TAUD_TFDA-LIKE DOMAIN-CONTAINING PROTEIN"/>
    <property type="match status" value="1"/>
</dbReference>
<evidence type="ECO:0000259" key="7">
    <source>
        <dbReference type="Pfam" id="PF02668"/>
    </source>
</evidence>
<accession>A0AA48I069</accession>
<dbReference type="Gene3D" id="3.60.130.10">
    <property type="entry name" value="Clavaminate synthase-like"/>
    <property type="match status" value="1"/>
</dbReference>
<organism evidence="8 9">
    <name type="scientific">Cutaneotrichosporon cavernicola</name>
    <dbReference type="NCBI Taxonomy" id="279322"/>
    <lineage>
        <taxon>Eukaryota</taxon>
        <taxon>Fungi</taxon>
        <taxon>Dikarya</taxon>
        <taxon>Basidiomycota</taxon>
        <taxon>Agaricomycotina</taxon>
        <taxon>Tremellomycetes</taxon>
        <taxon>Trichosporonales</taxon>
        <taxon>Trichosporonaceae</taxon>
        <taxon>Cutaneotrichosporon</taxon>
    </lineage>
</organism>
<dbReference type="GO" id="GO:0016706">
    <property type="term" value="F:2-oxoglutarate-dependent dioxygenase activity"/>
    <property type="evidence" value="ECO:0007669"/>
    <property type="project" value="TreeGrafter"/>
</dbReference>
<keyword evidence="5" id="KW-0408">Iron</keyword>
<evidence type="ECO:0000313" key="9">
    <source>
        <dbReference type="Proteomes" id="UP001233271"/>
    </source>
</evidence>
<feature type="region of interest" description="Disordered" evidence="6">
    <location>
        <begin position="340"/>
        <end position="368"/>
    </location>
</feature>
<dbReference type="Proteomes" id="UP001233271">
    <property type="component" value="Chromosome 2"/>
</dbReference>
<dbReference type="EMBL" id="AP028213">
    <property type="protein sequence ID" value="BEI88794.1"/>
    <property type="molecule type" value="Genomic_DNA"/>
</dbReference>
<dbReference type="GO" id="GO:0046872">
    <property type="term" value="F:metal ion binding"/>
    <property type="evidence" value="ECO:0007669"/>
    <property type="project" value="UniProtKB-KW"/>
</dbReference>
<evidence type="ECO:0000256" key="2">
    <source>
        <dbReference type="ARBA" id="ARBA00022723"/>
    </source>
</evidence>
<proteinExistence type="inferred from homology"/>
<sequence>MAPAAINEPPRIDMAALKAAAAPQGPVVDLRTFAHFDNTPGIGTEFRVDGDYRDKSGKPIVSLRDILDDPASLRALGRLVSERGVVFFRNTEISTQEQLKLVHSLGLLGGKPETSGLHVNPCTAPGQNEGDEVARISNNYVFGEKFKRDQSKMLLRRVGKHCWHSDITYEPVPADYACLTIRTVPETGGDTLWASAYDAYDRLSPHMRKFLEGLTALHKGLGFIQLAQKYGIPEFRENRGSPENVGQDLEAIHPVIRTHPLTGWKGLFVNREFTQRIVELTPYESDQLLEFLFNHVSDNQDIQVRFRWEPNSVAIWDNRCTFHSATFDLDDNVREGTRGLSLGEKPYLDPNSLSRREALEKQQQGAQA</sequence>
<keyword evidence="3" id="KW-0223">Dioxygenase</keyword>
<evidence type="ECO:0000256" key="4">
    <source>
        <dbReference type="ARBA" id="ARBA00023002"/>
    </source>
</evidence>
<dbReference type="InterPro" id="IPR003819">
    <property type="entry name" value="TauD/TfdA-like"/>
</dbReference>
<name>A0AA48I069_9TREE</name>
<evidence type="ECO:0000256" key="1">
    <source>
        <dbReference type="ARBA" id="ARBA00005896"/>
    </source>
</evidence>
<reference evidence="8" key="1">
    <citation type="journal article" date="2023" name="BMC Genomics">
        <title>Chromosome-level genome assemblies of Cutaneotrichosporon spp. (Trichosporonales, Basidiomycota) reveal imbalanced evolution between nucleotide sequences and chromosome synteny.</title>
        <authorList>
            <person name="Kobayashi Y."/>
            <person name="Kayamori A."/>
            <person name="Aoki K."/>
            <person name="Shiwa Y."/>
            <person name="Matsutani M."/>
            <person name="Fujita N."/>
            <person name="Sugita T."/>
            <person name="Iwasaki W."/>
            <person name="Tanaka N."/>
            <person name="Takashima M."/>
        </authorList>
    </citation>
    <scope>NUCLEOTIDE SEQUENCE</scope>
    <source>
        <strain evidence="8">HIS019</strain>
    </source>
</reference>
<dbReference type="Pfam" id="PF02668">
    <property type="entry name" value="TauD"/>
    <property type="match status" value="1"/>
</dbReference>
<keyword evidence="9" id="KW-1185">Reference proteome</keyword>
<comment type="similarity">
    <text evidence="1">Belongs to the TfdA dioxygenase family.</text>
</comment>
<dbReference type="AlphaFoldDB" id="A0AA48I069"/>
<dbReference type="KEGG" id="ccac:CcaHIS019_0201560"/>
<evidence type="ECO:0000256" key="3">
    <source>
        <dbReference type="ARBA" id="ARBA00022964"/>
    </source>
</evidence>
<dbReference type="GeneID" id="85492665"/>
<evidence type="ECO:0000313" key="8">
    <source>
        <dbReference type="EMBL" id="BEI88794.1"/>
    </source>
</evidence>
<evidence type="ECO:0000256" key="5">
    <source>
        <dbReference type="ARBA" id="ARBA00023004"/>
    </source>
</evidence>
<dbReference type="GO" id="GO:0005737">
    <property type="term" value="C:cytoplasm"/>
    <property type="evidence" value="ECO:0007669"/>
    <property type="project" value="TreeGrafter"/>
</dbReference>
<dbReference type="RefSeq" id="XP_060454060.1">
    <property type="nucleotide sequence ID" value="XM_060597137.1"/>
</dbReference>
<keyword evidence="4" id="KW-0560">Oxidoreductase</keyword>
<gene>
    <name evidence="8" type="ORF">CcaverHIS019_0201560</name>
</gene>
<dbReference type="SUPFAM" id="SSF51197">
    <property type="entry name" value="Clavaminate synthase-like"/>
    <property type="match status" value="1"/>
</dbReference>
<protein>
    <recommendedName>
        <fullName evidence="7">TauD/TfdA-like domain-containing protein</fullName>
    </recommendedName>
</protein>